<evidence type="ECO:0000256" key="1">
    <source>
        <dbReference type="ARBA" id="ARBA00001971"/>
    </source>
</evidence>
<evidence type="ECO:0000256" key="3">
    <source>
        <dbReference type="ARBA" id="ARBA00022617"/>
    </source>
</evidence>
<dbReference type="PRINTS" id="PR00385">
    <property type="entry name" value="P450"/>
</dbReference>
<evidence type="ECO:0000256" key="2">
    <source>
        <dbReference type="ARBA" id="ARBA00010617"/>
    </source>
</evidence>
<keyword evidence="5 9" id="KW-0560">Oxidoreductase</keyword>
<proteinExistence type="inferred from homology"/>
<dbReference type="Pfam" id="PF00067">
    <property type="entry name" value="p450"/>
    <property type="match status" value="1"/>
</dbReference>
<keyword evidence="4 8" id="KW-0479">Metal-binding</keyword>
<dbReference type="InterPro" id="IPR036396">
    <property type="entry name" value="Cyt_P450_sf"/>
</dbReference>
<dbReference type="InterPro" id="IPR001128">
    <property type="entry name" value="Cyt_P450"/>
</dbReference>
<evidence type="ECO:0000256" key="5">
    <source>
        <dbReference type="ARBA" id="ARBA00023002"/>
    </source>
</evidence>
<keyword evidence="6 8" id="KW-0408">Iron</keyword>
<keyword evidence="12" id="KW-1185">Reference proteome</keyword>
<keyword evidence="7 9" id="KW-0503">Monooxygenase</keyword>
<dbReference type="SUPFAM" id="SSF48264">
    <property type="entry name" value="Cytochrome P450"/>
    <property type="match status" value="1"/>
</dbReference>
<accession>A0A9P7BJX3</accession>
<keyword evidence="3 8" id="KW-0349">Heme</keyword>
<dbReference type="PANTHER" id="PTHR24291:SF50">
    <property type="entry name" value="BIFUNCTIONAL ALBAFLAVENONE MONOOXYGENASE_TERPENE SYNTHASE"/>
    <property type="match status" value="1"/>
</dbReference>
<dbReference type="PROSITE" id="PS00086">
    <property type="entry name" value="CYTOCHROME_P450"/>
    <property type="match status" value="1"/>
</dbReference>
<sequence length="210" mass="23702">MHQVLKEVLRKYPPVRVLSKYCKNDCILPGGYKIKGNTPCSIQVYAMHHNKDVYPDPERFDPDRWTPEEEQKRSRFAWLPFSTGPRGCIGMAFALQEAKTVLAMFLNRFDFKYNGPDVQWDFKTATTKPVDLFMTIHPRENFPKPNGDSVPPQKSDASSNQAESKTATSMPVISAQKNTDVELPPITFLYGTQTGTAQDYATVLAMEGSC</sequence>
<evidence type="ECO:0000256" key="8">
    <source>
        <dbReference type="PIRSR" id="PIRSR602403-1"/>
    </source>
</evidence>
<dbReference type="InterPro" id="IPR002403">
    <property type="entry name" value="Cyt_P450_E_grp-IV"/>
</dbReference>
<dbReference type="Proteomes" id="UP000716291">
    <property type="component" value="Unassembled WGS sequence"/>
</dbReference>
<dbReference type="GO" id="GO:0004497">
    <property type="term" value="F:monooxygenase activity"/>
    <property type="evidence" value="ECO:0007669"/>
    <property type="project" value="UniProtKB-KW"/>
</dbReference>
<organism evidence="11 12">
    <name type="scientific">Rhizopus oryzae</name>
    <name type="common">Mucormycosis agent</name>
    <name type="synonym">Rhizopus arrhizus var. delemar</name>
    <dbReference type="NCBI Taxonomy" id="64495"/>
    <lineage>
        <taxon>Eukaryota</taxon>
        <taxon>Fungi</taxon>
        <taxon>Fungi incertae sedis</taxon>
        <taxon>Mucoromycota</taxon>
        <taxon>Mucoromycotina</taxon>
        <taxon>Mucoromycetes</taxon>
        <taxon>Mucorales</taxon>
        <taxon>Mucorineae</taxon>
        <taxon>Rhizopodaceae</taxon>
        <taxon>Rhizopus</taxon>
    </lineage>
</organism>
<comment type="cofactor">
    <cofactor evidence="1 8">
        <name>heme</name>
        <dbReference type="ChEBI" id="CHEBI:30413"/>
    </cofactor>
</comment>
<dbReference type="EMBL" id="JAANQT010006532">
    <property type="protein sequence ID" value="KAG1291080.1"/>
    <property type="molecule type" value="Genomic_DNA"/>
</dbReference>
<evidence type="ECO:0000256" key="7">
    <source>
        <dbReference type="ARBA" id="ARBA00023033"/>
    </source>
</evidence>
<dbReference type="Gene3D" id="1.10.630.10">
    <property type="entry name" value="Cytochrome P450"/>
    <property type="match status" value="1"/>
</dbReference>
<dbReference type="PRINTS" id="PR00465">
    <property type="entry name" value="EP450IV"/>
</dbReference>
<gene>
    <name evidence="11" type="ORF">G6F64_013835</name>
</gene>
<dbReference type="InterPro" id="IPR050196">
    <property type="entry name" value="Cytochrome_P450_Monoox"/>
</dbReference>
<dbReference type="GO" id="GO:0005506">
    <property type="term" value="F:iron ion binding"/>
    <property type="evidence" value="ECO:0007669"/>
    <property type="project" value="InterPro"/>
</dbReference>
<evidence type="ECO:0000256" key="9">
    <source>
        <dbReference type="RuleBase" id="RU000461"/>
    </source>
</evidence>
<feature type="compositionally biased region" description="Polar residues" evidence="10">
    <location>
        <begin position="155"/>
        <end position="171"/>
    </location>
</feature>
<evidence type="ECO:0000313" key="11">
    <source>
        <dbReference type="EMBL" id="KAG1291080.1"/>
    </source>
</evidence>
<dbReference type="OrthoDB" id="1470350at2759"/>
<comment type="caution">
    <text evidence="11">The sequence shown here is derived from an EMBL/GenBank/DDBJ whole genome shotgun (WGS) entry which is preliminary data.</text>
</comment>
<feature type="binding site" description="axial binding residue" evidence="8">
    <location>
        <position position="88"/>
    </location>
    <ligand>
        <name>heme</name>
        <dbReference type="ChEBI" id="CHEBI:30413"/>
    </ligand>
    <ligandPart>
        <name>Fe</name>
        <dbReference type="ChEBI" id="CHEBI:18248"/>
    </ligandPart>
</feature>
<dbReference type="GO" id="GO:0020037">
    <property type="term" value="F:heme binding"/>
    <property type="evidence" value="ECO:0007669"/>
    <property type="project" value="InterPro"/>
</dbReference>
<feature type="region of interest" description="Disordered" evidence="10">
    <location>
        <begin position="138"/>
        <end position="171"/>
    </location>
</feature>
<dbReference type="GO" id="GO:0016705">
    <property type="term" value="F:oxidoreductase activity, acting on paired donors, with incorporation or reduction of molecular oxygen"/>
    <property type="evidence" value="ECO:0007669"/>
    <property type="project" value="InterPro"/>
</dbReference>
<evidence type="ECO:0000256" key="4">
    <source>
        <dbReference type="ARBA" id="ARBA00022723"/>
    </source>
</evidence>
<comment type="similarity">
    <text evidence="2 9">Belongs to the cytochrome P450 family.</text>
</comment>
<evidence type="ECO:0000313" key="12">
    <source>
        <dbReference type="Proteomes" id="UP000716291"/>
    </source>
</evidence>
<evidence type="ECO:0008006" key="13">
    <source>
        <dbReference type="Google" id="ProtNLM"/>
    </source>
</evidence>
<name>A0A9P7BJX3_RHIOR</name>
<evidence type="ECO:0000256" key="6">
    <source>
        <dbReference type="ARBA" id="ARBA00023004"/>
    </source>
</evidence>
<dbReference type="AlphaFoldDB" id="A0A9P7BJX3"/>
<dbReference type="InterPro" id="IPR017972">
    <property type="entry name" value="Cyt_P450_CS"/>
</dbReference>
<evidence type="ECO:0000256" key="10">
    <source>
        <dbReference type="SAM" id="MobiDB-lite"/>
    </source>
</evidence>
<reference evidence="11" key="1">
    <citation type="journal article" date="2020" name="Microb. Genom.">
        <title>Genetic diversity of clinical and environmental Mucorales isolates obtained from an investigation of mucormycosis cases among solid organ transplant recipients.</title>
        <authorList>
            <person name="Nguyen M.H."/>
            <person name="Kaul D."/>
            <person name="Muto C."/>
            <person name="Cheng S.J."/>
            <person name="Richter R.A."/>
            <person name="Bruno V.M."/>
            <person name="Liu G."/>
            <person name="Beyhan S."/>
            <person name="Sundermann A.J."/>
            <person name="Mounaud S."/>
            <person name="Pasculle A.W."/>
            <person name="Nierman W.C."/>
            <person name="Driscoll E."/>
            <person name="Cumbie R."/>
            <person name="Clancy C.J."/>
            <person name="Dupont C.L."/>
        </authorList>
    </citation>
    <scope>NUCLEOTIDE SEQUENCE</scope>
    <source>
        <strain evidence="11">GL11</strain>
    </source>
</reference>
<protein>
    <recommendedName>
        <fullName evidence="13">Cytochrome P450</fullName>
    </recommendedName>
</protein>
<dbReference type="PANTHER" id="PTHR24291">
    <property type="entry name" value="CYTOCHROME P450 FAMILY 4"/>
    <property type="match status" value="1"/>
</dbReference>